<feature type="compositionally biased region" description="Basic residues" evidence="1">
    <location>
        <begin position="62"/>
        <end position="74"/>
    </location>
</feature>
<reference evidence="2" key="1">
    <citation type="submission" date="2020-02" db="EMBL/GenBank/DDBJ databases">
        <authorList>
            <person name="Meier V. D."/>
        </authorList>
    </citation>
    <scope>NUCLEOTIDE SEQUENCE</scope>
    <source>
        <strain evidence="2">AVDCRST_MAG55</strain>
    </source>
</reference>
<sequence>GSRRDSVQDSGDNGRQAGGGRGRRDARRLLPRGFGGRLARPRGAHYGARGAVRVGDTGRRGRENHHGRRGRGLRRPAPGGV</sequence>
<dbReference type="EMBL" id="CADCUZ010000011">
    <property type="protein sequence ID" value="CAA9393056.1"/>
    <property type="molecule type" value="Genomic_DNA"/>
</dbReference>
<name>A0A6J4NNB3_9ACTN</name>
<dbReference type="AlphaFoldDB" id="A0A6J4NNB3"/>
<protein>
    <submittedName>
        <fullName evidence="2">Acyl carrier protein</fullName>
    </submittedName>
</protein>
<feature type="non-terminal residue" evidence="2">
    <location>
        <position position="81"/>
    </location>
</feature>
<proteinExistence type="predicted"/>
<organism evidence="2">
    <name type="scientific">uncultured Rubrobacteraceae bacterium</name>
    <dbReference type="NCBI Taxonomy" id="349277"/>
    <lineage>
        <taxon>Bacteria</taxon>
        <taxon>Bacillati</taxon>
        <taxon>Actinomycetota</taxon>
        <taxon>Rubrobacteria</taxon>
        <taxon>Rubrobacterales</taxon>
        <taxon>Rubrobacteraceae</taxon>
        <taxon>environmental samples</taxon>
    </lineage>
</organism>
<feature type="region of interest" description="Disordered" evidence="1">
    <location>
        <begin position="1"/>
        <end position="81"/>
    </location>
</feature>
<evidence type="ECO:0000256" key="1">
    <source>
        <dbReference type="SAM" id="MobiDB-lite"/>
    </source>
</evidence>
<feature type="non-terminal residue" evidence="2">
    <location>
        <position position="1"/>
    </location>
</feature>
<gene>
    <name evidence="2" type="ORF">AVDCRST_MAG55-205</name>
</gene>
<accession>A0A6J4NNB3</accession>
<evidence type="ECO:0000313" key="2">
    <source>
        <dbReference type="EMBL" id="CAA9393056.1"/>
    </source>
</evidence>